<evidence type="ECO:0000259" key="7">
    <source>
        <dbReference type="Pfam" id="PF20803"/>
    </source>
</evidence>
<keyword evidence="5" id="KW-0460">Magnesium</keyword>
<organism evidence="8 9">
    <name type="scientific">Candidatus Amesbacteria bacterium GW2011_GWA2_42_12</name>
    <dbReference type="NCBI Taxonomy" id="1618356"/>
    <lineage>
        <taxon>Bacteria</taxon>
        <taxon>Candidatus Amesiibacteriota</taxon>
    </lineage>
</organism>
<keyword evidence="4" id="KW-0378">Hydrolase</keyword>
<dbReference type="Gene3D" id="3.30.70.2650">
    <property type="match status" value="1"/>
</dbReference>
<dbReference type="PANTHER" id="PTHR30319:SF1">
    <property type="entry name" value="TRANSCRIPTIONAL REPRESSOR PAAX"/>
    <property type="match status" value="1"/>
</dbReference>
<dbReference type="GO" id="GO:0006351">
    <property type="term" value="P:DNA-templated transcription"/>
    <property type="evidence" value="ECO:0007669"/>
    <property type="project" value="TreeGrafter"/>
</dbReference>
<dbReference type="NCBIfam" id="TIGR01573">
    <property type="entry name" value="cas2"/>
    <property type="match status" value="1"/>
</dbReference>
<evidence type="ECO:0000313" key="9">
    <source>
        <dbReference type="Proteomes" id="UP000034160"/>
    </source>
</evidence>
<accession>A0A0G0Y6Q2</accession>
<keyword evidence="6" id="KW-0051">Antiviral defense</keyword>
<dbReference type="Pfam" id="PF20803">
    <property type="entry name" value="PaaX_M"/>
    <property type="match status" value="1"/>
</dbReference>
<dbReference type="InterPro" id="IPR048846">
    <property type="entry name" value="PaaX-like_central"/>
</dbReference>
<dbReference type="InterPro" id="IPR021127">
    <property type="entry name" value="CRISPR_associated_Cas2"/>
</dbReference>
<evidence type="ECO:0000256" key="6">
    <source>
        <dbReference type="ARBA" id="ARBA00023118"/>
    </source>
</evidence>
<dbReference type="Proteomes" id="UP000034160">
    <property type="component" value="Unassembled WGS sequence"/>
</dbReference>
<dbReference type="SUPFAM" id="SSF46785">
    <property type="entry name" value="Winged helix' DNA-binding domain"/>
    <property type="match status" value="1"/>
</dbReference>
<sequence length="174" mass="20813">MKLLEFVDDMAGEYVLVDKKTVYRHAKGIFKPIYLDDYFPSQIRQTTDRLERKGWVEKEQTREGVKIIITEKGRKEILRYELEKFVPKSEKWDGKWRVVFFDVAEIDRKKRNKLRVVLKNLGLVEFQESVYVGPFDCEKEIKYTREVLDIPHGVKLGILEKIENDDDLRKIFKI</sequence>
<evidence type="ECO:0000256" key="5">
    <source>
        <dbReference type="ARBA" id="ARBA00022842"/>
    </source>
</evidence>
<feature type="domain" description="Transcriptional repressor PaaX-like central Cas2-like" evidence="7">
    <location>
        <begin position="90"/>
        <end position="161"/>
    </location>
</feature>
<dbReference type="InterPro" id="IPR036390">
    <property type="entry name" value="WH_DNA-bd_sf"/>
</dbReference>
<dbReference type="PANTHER" id="PTHR30319">
    <property type="entry name" value="PHENYLACETIC ACID REGULATOR-RELATED TRANSCRIPTIONAL REPRESSOR"/>
    <property type="match status" value="1"/>
</dbReference>
<dbReference type="Gene3D" id="1.10.10.10">
    <property type="entry name" value="Winged helix-like DNA-binding domain superfamily/Winged helix DNA-binding domain"/>
    <property type="match status" value="1"/>
</dbReference>
<comment type="caution">
    <text evidence="8">The sequence shown here is derived from an EMBL/GenBank/DDBJ whole genome shotgun (WGS) entry which is preliminary data.</text>
</comment>
<evidence type="ECO:0000313" key="8">
    <source>
        <dbReference type="EMBL" id="KKS32397.1"/>
    </source>
</evidence>
<name>A0A0G0Y6Q2_9BACT</name>
<proteinExistence type="predicted"/>
<keyword evidence="2" id="KW-0479">Metal-binding</keyword>
<dbReference type="EMBL" id="LCCN01000007">
    <property type="protein sequence ID" value="KKS32397.1"/>
    <property type="molecule type" value="Genomic_DNA"/>
</dbReference>
<dbReference type="GO" id="GO:0004521">
    <property type="term" value="F:RNA endonuclease activity"/>
    <property type="evidence" value="ECO:0007669"/>
    <property type="project" value="InterPro"/>
</dbReference>
<evidence type="ECO:0000256" key="3">
    <source>
        <dbReference type="ARBA" id="ARBA00022759"/>
    </source>
</evidence>
<evidence type="ECO:0000256" key="2">
    <source>
        <dbReference type="ARBA" id="ARBA00022723"/>
    </source>
</evidence>
<dbReference type="SUPFAM" id="SSF143430">
    <property type="entry name" value="TTP0101/SSO1404-like"/>
    <property type="match status" value="1"/>
</dbReference>
<keyword evidence="3" id="KW-0255">Endonuclease</keyword>
<protein>
    <submittedName>
        <fullName evidence="8">Repressor in the phenylacetic acid catabolism</fullName>
    </submittedName>
</protein>
<dbReference type="InterPro" id="IPR036388">
    <property type="entry name" value="WH-like_DNA-bd_sf"/>
</dbReference>
<evidence type="ECO:0000256" key="1">
    <source>
        <dbReference type="ARBA" id="ARBA00022722"/>
    </source>
</evidence>
<gene>
    <name evidence="8" type="ORF">UU93_C0007G0002</name>
</gene>
<keyword evidence="1" id="KW-0540">Nuclease</keyword>
<dbReference type="STRING" id="1618356.UU93_C0007G0002"/>
<reference evidence="8 9" key="1">
    <citation type="journal article" date="2015" name="Nature">
        <title>rRNA introns, odd ribosomes, and small enigmatic genomes across a large radiation of phyla.</title>
        <authorList>
            <person name="Brown C.T."/>
            <person name="Hug L.A."/>
            <person name="Thomas B.C."/>
            <person name="Sharon I."/>
            <person name="Castelle C.J."/>
            <person name="Singh A."/>
            <person name="Wilkins M.J."/>
            <person name="Williams K.H."/>
            <person name="Banfield J.F."/>
        </authorList>
    </citation>
    <scope>NUCLEOTIDE SEQUENCE [LARGE SCALE GENOMIC DNA]</scope>
</reference>
<evidence type="ECO:0000256" key="4">
    <source>
        <dbReference type="ARBA" id="ARBA00022801"/>
    </source>
</evidence>
<dbReference type="GO" id="GO:0043571">
    <property type="term" value="P:maintenance of CRISPR repeat elements"/>
    <property type="evidence" value="ECO:0007669"/>
    <property type="project" value="InterPro"/>
</dbReference>
<dbReference type="AlphaFoldDB" id="A0A0G0Y6Q2"/>